<comment type="caution">
    <text evidence="1">The sequence shown here is derived from an EMBL/GenBank/DDBJ whole genome shotgun (WGS) entry which is preliminary data.</text>
</comment>
<name>A0A852RSL8_9ACTN</name>
<evidence type="ECO:0000313" key="2">
    <source>
        <dbReference type="Proteomes" id="UP000582231"/>
    </source>
</evidence>
<accession>A0A852RSL8</accession>
<organism evidence="1 2">
    <name type="scientific">Nocardioides kongjuensis</name>
    <dbReference type="NCBI Taxonomy" id="349522"/>
    <lineage>
        <taxon>Bacteria</taxon>
        <taxon>Bacillati</taxon>
        <taxon>Actinomycetota</taxon>
        <taxon>Actinomycetes</taxon>
        <taxon>Propionibacteriales</taxon>
        <taxon>Nocardioidaceae</taxon>
        <taxon>Nocardioides</taxon>
    </lineage>
</organism>
<dbReference type="Proteomes" id="UP000582231">
    <property type="component" value="Unassembled WGS sequence"/>
</dbReference>
<sequence>MIVLALALCVLVLTVLLAIAVAGNADLAAENRRLRGDHLTLIHPARRTTR</sequence>
<dbReference type="EMBL" id="JACCBF010000001">
    <property type="protein sequence ID" value="NYD33875.1"/>
    <property type="molecule type" value="Genomic_DNA"/>
</dbReference>
<protein>
    <submittedName>
        <fullName evidence="1">Uncharacterized protein</fullName>
    </submittedName>
</protein>
<gene>
    <name evidence="1" type="ORF">BJ958_005421</name>
</gene>
<dbReference type="RefSeq" id="WP_179729864.1">
    <property type="nucleotide sequence ID" value="NZ_BAABEF010000001.1"/>
</dbReference>
<evidence type="ECO:0000313" key="1">
    <source>
        <dbReference type="EMBL" id="NYD33875.1"/>
    </source>
</evidence>
<keyword evidence="2" id="KW-1185">Reference proteome</keyword>
<dbReference type="AlphaFoldDB" id="A0A852RSL8"/>
<proteinExistence type="predicted"/>
<reference evidence="1 2" key="1">
    <citation type="submission" date="2020-07" db="EMBL/GenBank/DDBJ databases">
        <title>Sequencing the genomes of 1000 actinobacteria strains.</title>
        <authorList>
            <person name="Klenk H.-P."/>
        </authorList>
    </citation>
    <scope>NUCLEOTIDE SEQUENCE [LARGE SCALE GENOMIC DNA]</scope>
    <source>
        <strain evidence="1 2">DSM 19082</strain>
    </source>
</reference>